<sequence length="127" mass="13791">ASLSVTRTSRFMLQVDSGVYIGSVDDLNDRQMLADASVSHILSLDSVDPGPMLPADGSFVTKWIDVLDDPTSDLLSHMDACFMFIDEAVKGVYLCVICCFSVQPGGAESQCHHRDRISNEETPAGLH</sequence>
<dbReference type="Gene3D" id="3.90.190.10">
    <property type="entry name" value="Protein tyrosine phosphatase superfamily"/>
    <property type="match status" value="1"/>
</dbReference>
<protein>
    <submittedName>
        <fullName evidence="1">Uncharacterized protein</fullName>
    </submittedName>
</protein>
<dbReference type="PANTHER" id="PTHR46377:SF5">
    <property type="entry name" value="DUAL SPECIFICITY PHOSPHATASE"/>
    <property type="match status" value="1"/>
</dbReference>
<keyword evidence="2" id="KW-1185">Reference proteome</keyword>
<accession>A0A8C6M4W1</accession>
<dbReference type="GO" id="GO:0005737">
    <property type="term" value="C:cytoplasm"/>
    <property type="evidence" value="ECO:0007669"/>
    <property type="project" value="TreeGrafter"/>
</dbReference>
<dbReference type="GeneTree" id="ENSGT01110000267696"/>
<dbReference type="SUPFAM" id="SSF52799">
    <property type="entry name" value="(Phosphotyrosine protein) phosphatases II"/>
    <property type="match status" value="1"/>
</dbReference>
<dbReference type="GO" id="GO:0008579">
    <property type="term" value="F:JUN kinase phosphatase activity"/>
    <property type="evidence" value="ECO:0007669"/>
    <property type="project" value="TreeGrafter"/>
</dbReference>
<dbReference type="AlphaFoldDB" id="A0A8C6M4W1"/>
<dbReference type="Ensembl" id="ENSNFUT00015031457.1">
    <property type="protein sequence ID" value="ENSNFUP00015030102.1"/>
    <property type="gene ID" value="ENSNFUG00015014659.1"/>
</dbReference>
<name>A0A8C6M4W1_NOTFU</name>
<evidence type="ECO:0000313" key="2">
    <source>
        <dbReference type="Proteomes" id="UP000694548"/>
    </source>
</evidence>
<dbReference type="PANTHER" id="PTHR46377">
    <property type="entry name" value="DUAL SPECIFICITY PROTEIN PHOSPHATASE 19"/>
    <property type="match status" value="1"/>
</dbReference>
<evidence type="ECO:0000313" key="1">
    <source>
        <dbReference type="Ensembl" id="ENSNFUP00015030102.1"/>
    </source>
</evidence>
<dbReference type="Proteomes" id="UP000694548">
    <property type="component" value="Unassembled WGS sequence"/>
</dbReference>
<organism evidence="1 2">
    <name type="scientific">Nothobranchius furzeri</name>
    <name type="common">Turquoise killifish</name>
    <dbReference type="NCBI Taxonomy" id="105023"/>
    <lineage>
        <taxon>Eukaryota</taxon>
        <taxon>Metazoa</taxon>
        <taxon>Chordata</taxon>
        <taxon>Craniata</taxon>
        <taxon>Vertebrata</taxon>
        <taxon>Euteleostomi</taxon>
        <taxon>Actinopterygii</taxon>
        <taxon>Neopterygii</taxon>
        <taxon>Teleostei</taxon>
        <taxon>Neoteleostei</taxon>
        <taxon>Acanthomorphata</taxon>
        <taxon>Ovalentaria</taxon>
        <taxon>Atherinomorphae</taxon>
        <taxon>Cyprinodontiformes</taxon>
        <taxon>Nothobranchiidae</taxon>
        <taxon>Nothobranchius</taxon>
    </lineage>
</organism>
<dbReference type="InterPro" id="IPR029021">
    <property type="entry name" value="Prot-tyrosine_phosphatase-like"/>
</dbReference>
<reference evidence="1" key="2">
    <citation type="submission" date="2025-09" db="UniProtKB">
        <authorList>
            <consortium name="Ensembl"/>
        </authorList>
    </citation>
    <scope>IDENTIFICATION</scope>
</reference>
<proteinExistence type="predicted"/>
<reference evidence="1" key="1">
    <citation type="submission" date="2025-08" db="UniProtKB">
        <authorList>
            <consortium name="Ensembl"/>
        </authorList>
    </citation>
    <scope>IDENTIFICATION</scope>
</reference>